<proteinExistence type="inferred from homology"/>
<evidence type="ECO:0000256" key="6">
    <source>
        <dbReference type="ARBA" id="ARBA00023136"/>
    </source>
</evidence>
<name>A0A1X7V843_AMPQE</name>
<evidence type="ECO:0000256" key="7">
    <source>
        <dbReference type="SAM" id="MobiDB-lite"/>
    </source>
</evidence>
<evidence type="ECO:0000313" key="9">
    <source>
        <dbReference type="EnsemblMetazoa" id="Aqu2.1.35969_001"/>
    </source>
</evidence>
<dbReference type="AlphaFoldDB" id="A0A1X7V843"/>
<feature type="region of interest" description="Disordered" evidence="7">
    <location>
        <begin position="1"/>
        <end position="28"/>
    </location>
</feature>
<dbReference type="SUPFAM" id="SSF103473">
    <property type="entry name" value="MFS general substrate transporter"/>
    <property type="match status" value="1"/>
</dbReference>
<protein>
    <submittedName>
        <fullName evidence="9">Uncharacterized protein</fullName>
    </submittedName>
</protein>
<feature type="transmembrane region" description="Helical" evidence="8">
    <location>
        <begin position="310"/>
        <end position="331"/>
    </location>
</feature>
<feature type="transmembrane region" description="Helical" evidence="8">
    <location>
        <begin position="445"/>
        <end position="467"/>
    </location>
</feature>
<evidence type="ECO:0000256" key="3">
    <source>
        <dbReference type="ARBA" id="ARBA00022448"/>
    </source>
</evidence>
<dbReference type="InterPro" id="IPR036259">
    <property type="entry name" value="MFS_trans_sf"/>
</dbReference>
<evidence type="ECO:0000256" key="8">
    <source>
        <dbReference type="SAM" id="Phobius"/>
    </source>
</evidence>
<evidence type="ECO:0000256" key="4">
    <source>
        <dbReference type="ARBA" id="ARBA00022692"/>
    </source>
</evidence>
<feature type="transmembrane region" description="Helical" evidence="8">
    <location>
        <begin position="134"/>
        <end position="156"/>
    </location>
</feature>
<dbReference type="InterPro" id="IPR002259">
    <property type="entry name" value="Eqnu_transpt"/>
</dbReference>
<feature type="transmembrane region" description="Helical" evidence="8">
    <location>
        <begin position="198"/>
        <end position="220"/>
    </location>
</feature>
<dbReference type="eggNOG" id="KOG1479">
    <property type="taxonomic scope" value="Eukaryota"/>
</dbReference>
<dbReference type="KEGG" id="aqu:100642008"/>
<dbReference type="GO" id="GO:0005886">
    <property type="term" value="C:plasma membrane"/>
    <property type="evidence" value="ECO:0007669"/>
    <property type="project" value="TreeGrafter"/>
</dbReference>
<feature type="transmembrane region" description="Helical" evidence="8">
    <location>
        <begin position="343"/>
        <end position="362"/>
    </location>
</feature>
<dbReference type="OMA" id="IYQSFAI"/>
<dbReference type="Pfam" id="PF01733">
    <property type="entry name" value="Nucleoside_tran"/>
    <property type="match status" value="1"/>
</dbReference>
<feature type="transmembrane region" description="Helical" evidence="8">
    <location>
        <begin position="35"/>
        <end position="55"/>
    </location>
</feature>
<reference evidence="10" key="1">
    <citation type="journal article" date="2010" name="Nature">
        <title>The Amphimedon queenslandica genome and the evolution of animal complexity.</title>
        <authorList>
            <person name="Srivastava M."/>
            <person name="Simakov O."/>
            <person name="Chapman J."/>
            <person name="Fahey B."/>
            <person name="Gauthier M.E."/>
            <person name="Mitros T."/>
            <person name="Richards G.S."/>
            <person name="Conaco C."/>
            <person name="Dacre M."/>
            <person name="Hellsten U."/>
            <person name="Larroux C."/>
            <person name="Putnam N.H."/>
            <person name="Stanke M."/>
            <person name="Adamska M."/>
            <person name="Darling A."/>
            <person name="Degnan S.M."/>
            <person name="Oakley T.H."/>
            <person name="Plachetzki D.C."/>
            <person name="Zhai Y."/>
            <person name="Adamski M."/>
            <person name="Calcino A."/>
            <person name="Cummins S.F."/>
            <person name="Goodstein D.M."/>
            <person name="Harris C."/>
            <person name="Jackson D.J."/>
            <person name="Leys S.P."/>
            <person name="Shu S."/>
            <person name="Woodcroft B.J."/>
            <person name="Vervoort M."/>
            <person name="Kosik K.S."/>
            <person name="Manning G."/>
            <person name="Degnan B.M."/>
            <person name="Rokhsar D.S."/>
        </authorList>
    </citation>
    <scope>NUCLEOTIDE SEQUENCE [LARGE SCALE GENOMIC DNA]</scope>
</reference>
<comment type="subcellular location">
    <subcellularLocation>
        <location evidence="1">Membrane</location>
        <topology evidence="1">Multi-pass membrane protein</topology>
    </subcellularLocation>
</comment>
<keyword evidence="5 8" id="KW-1133">Transmembrane helix</keyword>
<dbReference type="GO" id="GO:0005337">
    <property type="term" value="F:nucleoside transmembrane transporter activity"/>
    <property type="evidence" value="ECO:0007669"/>
    <property type="project" value="InterPro"/>
</dbReference>
<keyword evidence="4 8" id="KW-0812">Transmembrane</keyword>
<dbReference type="EnsemblMetazoa" id="Aqu2.1.35969_001">
    <property type="protein sequence ID" value="Aqu2.1.35969_001"/>
    <property type="gene ID" value="Aqu2.1.35969"/>
</dbReference>
<dbReference type="EnsemblMetazoa" id="XM_019994795.1">
    <property type="protein sequence ID" value="XP_019850354.1"/>
    <property type="gene ID" value="LOC100642008"/>
</dbReference>
<feature type="transmembrane region" description="Helical" evidence="8">
    <location>
        <begin position="168"/>
        <end position="186"/>
    </location>
</feature>
<dbReference type="OrthoDB" id="10014563at2759"/>
<dbReference type="PRINTS" id="PR01130">
    <property type="entry name" value="DERENTRNSPRT"/>
</dbReference>
<evidence type="ECO:0000256" key="2">
    <source>
        <dbReference type="ARBA" id="ARBA00007965"/>
    </source>
</evidence>
<comment type="similarity">
    <text evidence="2">Belongs to the SLC29A/ENT transporter (TC 2.A.57) family.</text>
</comment>
<feature type="transmembrane region" description="Helical" evidence="8">
    <location>
        <begin position="75"/>
        <end position="95"/>
    </location>
</feature>
<dbReference type="GO" id="GO:0008504">
    <property type="term" value="F:monoamine transmembrane transporter activity"/>
    <property type="evidence" value="ECO:0007669"/>
    <property type="project" value="TreeGrafter"/>
</dbReference>
<dbReference type="Proteomes" id="UP000007879">
    <property type="component" value="Unassembled WGS sequence"/>
</dbReference>
<dbReference type="InParanoid" id="A0A1X7V843"/>
<keyword evidence="6 8" id="KW-0472">Membrane</keyword>
<dbReference type="PANTHER" id="PTHR10332">
    <property type="entry name" value="EQUILIBRATIVE NUCLEOSIDE TRANSPORTER"/>
    <property type="match status" value="1"/>
</dbReference>
<feature type="transmembrane region" description="Helical" evidence="8">
    <location>
        <begin position="374"/>
        <end position="395"/>
    </location>
</feature>
<evidence type="ECO:0000256" key="5">
    <source>
        <dbReference type="ARBA" id="ARBA00022989"/>
    </source>
</evidence>
<feature type="transmembrane region" description="Helical" evidence="8">
    <location>
        <begin position="102"/>
        <end position="122"/>
    </location>
</feature>
<reference evidence="9" key="2">
    <citation type="submission" date="2017-05" db="UniProtKB">
        <authorList>
            <consortium name="EnsemblMetazoa"/>
        </authorList>
    </citation>
    <scope>IDENTIFICATION</scope>
</reference>
<keyword evidence="10" id="KW-1185">Reference proteome</keyword>
<evidence type="ECO:0000256" key="1">
    <source>
        <dbReference type="ARBA" id="ARBA00004141"/>
    </source>
</evidence>
<evidence type="ECO:0000313" key="10">
    <source>
        <dbReference type="Proteomes" id="UP000007879"/>
    </source>
</evidence>
<keyword evidence="3" id="KW-0813">Transport</keyword>
<gene>
    <name evidence="9" type="primary">100642008</name>
</gene>
<dbReference type="PANTHER" id="PTHR10332:SF10">
    <property type="entry name" value="EQUILIBRATIVE NUCLEOSIDE TRANSPORTER 4"/>
    <property type="match status" value="1"/>
</dbReference>
<organism evidence="9">
    <name type="scientific">Amphimedon queenslandica</name>
    <name type="common">Sponge</name>
    <dbReference type="NCBI Taxonomy" id="400682"/>
    <lineage>
        <taxon>Eukaryota</taxon>
        <taxon>Metazoa</taxon>
        <taxon>Porifera</taxon>
        <taxon>Demospongiae</taxon>
        <taxon>Heteroscleromorpha</taxon>
        <taxon>Haplosclerida</taxon>
        <taxon>Niphatidae</taxon>
        <taxon>Amphimedon</taxon>
    </lineage>
</organism>
<accession>A0A1X7V843</accession>
<sequence length="489" mass="54919">MEESQETLVDETVNRSLEEEKDSPAPPPKDRYSGVYIILILLSLGFLTPFQSYVAGLDYFTYLYPNHRPELALPLSYLIVTLVFITITIGLINYFPLKFRICIGYAIFIISLSTVLLLDFGIHNCTISTETGFILMLLSVMFSGIGSGVQQGSYYGLSGMLPEKYTQAVMLGEAIAGSLVAINRIITKAASGPERTGTLIFFGISLLFIIACFGLQFMLWKSPFVKYYMKQNTSKESKKSEIKCIKNCQCLRNRTSDGYNIQLRSREELDEESEEEIEEKIEMISSSKLKKVKKLFINGLVFRYRILKKIWQPFISVFLIFFVTLLVFPSITSNVQYCKIGDWPIVINIALFNFSDTISRIFCLLPYRFKPKSLLIISILRLLLVPLLILCVTPSPTNPIFSPPFNMVVSFITITVIGATNGYFGTLGMQYAPNIVSNNEKELTGVIMVLILLGGLFVGSLVAFIWAPLMSLDTYMACGSTNDTAVFKC</sequence>
<dbReference type="PIRSF" id="PIRSF016379">
    <property type="entry name" value="ENT"/>
    <property type="match status" value="1"/>
</dbReference>
<feature type="transmembrane region" description="Helical" evidence="8">
    <location>
        <begin position="407"/>
        <end position="424"/>
    </location>
</feature>